<evidence type="ECO:0008006" key="5">
    <source>
        <dbReference type="Google" id="ProtNLM"/>
    </source>
</evidence>
<feature type="coiled-coil region" evidence="1">
    <location>
        <begin position="185"/>
        <end position="212"/>
    </location>
</feature>
<evidence type="ECO:0000313" key="4">
    <source>
        <dbReference type="Proteomes" id="UP000190018"/>
    </source>
</evidence>
<accession>A0ABX3LWT5</accession>
<evidence type="ECO:0000313" key="3">
    <source>
        <dbReference type="EMBL" id="OOW60251.1"/>
    </source>
</evidence>
<evidence type="ECO:0000256" key="2">
    <source>
        <dbReference type="SAM" id="MobiDB-lite"/>
    </source>
</evidence>
<keyword evidence="1" id="KW-0175">Coiled coil</keyword>
<dbReference type="EMBL" id="LOJT01000261">
    <property type="protein sequence ID" value="OOW60251.1"/>
    <property type="molecule type" value="Genomic_DNA"/>
</dbReference>
<reference evidence="3 4" key="1">
    <citation type="submission" date="2015-12" db="EMBL/GenBank/DDBJ databases">
        <authorList>
            <person name="Bansal K."/>
            <person name="Midha S."/>
            <person name="Patil P.B."/>
        </authorList>
    </citation>
    <scope>NUCLEOTIDE SEQUENCE [LARGE SCALE GENOMIC DNA]</scope>
    <source>
        <strain evidence="3 4">LMG21719</strain>
    </source>
</reference>
<sequence length="253" mass="28126">MTEEGESDRKEGRSPAATHNALCAVAVRWLRKHNSAGGHGCSVAQTECYPGWRGEQPDAIGWRHAGFQDGSVLIEVKVSRADFLADARKEHRIKPALGAGKWRYFMCPEGLINVDEVPERWGLLWVSDKGTVKAVAGAAAALRFYTRVPGDDAYATELDRYAFPERNVEVELAMLGRLVARVPNMEAANNKIREANNRANRLATLLERERRDNRARRMRWMAASCGDDGWLTSGSDGEESRQDESGAARQLDT</sequence>
<feature type="compositionally biased region" description="Basic and acidic residues" evidence="2">
    <location>
        <begin position="238"/>
        <end position="253"/>
    </location>
</feature>
<gene>
    <name evidence="3" type="ORF">Xant_10085</name>
</gene>
<name>A0ABX3LWT5_9XANT</name>
<feature type="region of interest" description="Disordered" evidence="2">
    <location>
        <begin position="229"/>
        <end position="253"/>
    </location>
</feature>
<organism evidence="3 4">
    <name type="scientific">Xanthomonas cissicola</name>
    <dbReference type="NCBI Taxonomy" id="86186"/>
    <lineage>
        <taxon>Bacteria</taxon>
        <taxon>Pseudomonadati</taxon>
        <taxon>Pseudomonadota</taxon>
        <taxon>Gammaproteobacteria</taxon>
        <taxon>Lysobacterales</taxon>
        <taxon>Lysobacteraceae</taxon>
        <taxon>Xanthomonas</taxon>
    </lineage>
</organism>
<comment type="caution">
    <text evidence="3">The sequence shown here is derived from an EMBL/GenBank/DDBJ whole genome shotgun (WGS) entry which is preliminary data.</text>
</comment>
<proteinExistence type="predicted"/>
<dbReference type="Proteomes" id="UP000190018">
    <property type="component" value="Unassembled WGS sequence"/>
</dbReference>
<evidence type="ECO:0000256" key="1">
    <source>
        <dbReference type="SAM" id="Coils"/>
    </source>
</evidence>
<protein>
    <recommendedName>
        <fullName evidence="5">Adenylosuccinate synthase</fullName>
    </recommendedName>
</protein>
<keyword evidence="4" id="KW-1185">Reference proteome</keyword>
<dbReference type="RefSeq" id="WP_167521065.1">
    <property type="nucleotide sequence ID" value="NZ_LOJT01000261.1"/>
</dbReference>